<name>A0AA96GML9_9BACT</name>
<dbReference type="InterPro" id="IPR029063">
    <property type="entry name" value="SAM-dependent_MTases_sf"/>
</dbReference>
<sequence>MKSTEAIFTEIYKENYWRGKSSVSGQGSDLEQTQTIVKELPILLNDLKISTMLDIPCGDFFWMKMVDLQGVHYTGADIVEELVERNRQLYQTDNIVFTKLNLLRSDLPKVDLIFCRDCLGHFSFSNIFMALKNMSRSESSYLLTTTFPERNANWDIATGQWRPLNLEAGPFHFPPPQFLLVEHCTQKTKKGEYKDKSLGLWKISDVEKILKKGPPFPSFLKEKREYKDFLATVVCSVGI</sequence>
<dbReference type="SUPFAM" id="SSF53335">
    <property type="entry name" value="S-adenosyl-L-methionine-dependent methyltransferases"/>
    <property type="match status" value="1"/>
</dbReference>
<gene>
    <name evidence="2" type="ORF">PQG83_11030</name>
</gene>
<feature type="domain" description="Methyltransferase type 11" evidence="1">
    <location>
        <begin position="53"/>
        <end position="136"/>
    </location>
</feature>
<keyword evidence="2" id="KW-0808">Transferase</keyword>
<evidence type="ECO:0000313" key="3">
    <source>
        <dbReference type="Proteomes" id="UP001302494"/>
    </source>
</evidence>
<evidence type="ECO:0000259" key="1">
    <source>
        <dbReference type="Pfam" id="PF08241"/>
    </source>
</evidence>
<accession>A0AA96GML9</accession>
<dbReference type="AlphaFoldDB" id="A0AA96GML9"/>
<evidence type="ECO:0000313" key="2">
    <source>
        <dbReference type="EMBL" id="WNM60296.1"/>
    </source>
</evidence>
<dbReference type="Pfam" id="PF08241">
    <property type="entry name" value="Methyltransf_11"/>
    <property type="match status" value="1"/>
</dbReference>
<keyword evidence="3" id="KW-1185">Reference proteome</keyword>
<dbReference type="InterPro" id="IPR013216">
    <property type="entry name" value="Methyltransf_11"/>
</dbReference>
<proteinExistence type="predicted"/>
<dbReference type="EMBL" id="CP116968">
    <property type="protein sequence ID" value="WNM60296.1"/>
    <property type="molecule type" value="Genomic_DNA"/>
</dbReference>
<dbReference type="GO" id="GO:0008168">
    <property type="term" value="F:methyltransferase activity"/>
    <property type="evidence" value="ECO:0007669"/>
    <property type="project" value="UniProtKB-KW"/>
</dbReference>
<dbReference type="RefSeq" id="WP_312740844.1">
    <property type="nucleotide sequence ID" value="NZ_CP116968.1"/>
</dbReference>
<organism evidence="2 3">
    <name type="scientific">Candidatus Nitrospira neomarina</name>
    <dbReference type="NCBI Taxonomy" id="3020899"/>
    <lineage>
        <taxon>Bacteria</taxon>
        <taxon>Pseudomonadati</taxon>
        <taxon>Nitrospirota</taxon>
        <taxon>Nitrospiria</taxon>
        <taxon>Nitrospirales</taxon>
        <taxon>Nitrospiraceae</taxon>
        <taxon>Nitrospira</taxon>
    </lineage>
</organism>
<dbReference type="GO" id="GO:0032259">
    <property type="term" value="P:methylation"/>
    <property type="evidence" value="ECO:0007669"/>
    <property type="project" value="UniProtKB-KW"/>
</dbReference>
<dbReference type="Proteomes" id="UP001302494">
    <property type="component" value="Chromosome"/>
</dbReference>
<keyword evidence="2" id="KW-0489">Methyltransferase</keyword>
<dbReference type="Gene3D" id="3.40.50.150">
    <property type="entry name" value="Vaccinia Virus protein VP39"/>
    <property type="match status" value="1"/>
</dbReference>
<dbReference type="KEGG" id="nneo:PQG83_11030"/>
<reference evidence="2 3" key="1">
    <citation type="submission" date="2023-01" db="EMBL/GenBank/DDBJ databases">
        <title>Cultivation and genomic characterization of new, ubiquitous marine nitrite-oxidizing bacteria from the Nitrospirales.</title>
        <authorList>
            <person name="Mueller A.J."/>
            <person name="Daebeler A."/>
            <person name="Herbold C.W."/>
            <person name="Kirkegaard R.H."/>
            <person name="Daims H."/>
        </authorList>
    </citation>
    <scope>NUCLEOTIDE SEQUENCE [LARGE SCALE GENOMIC DNA]</scope>
    <source>
        <strain evidence="2 3">DK</strain>
    </source>
</reference>
<protein>
    <submittedName>
        <fullName evidence="2">Class I SAM-dependent methyltransferase</fullName>
    </submittedName>
</protein>